<feature type="compositionally biased region" description="Acidic residues" evidence="1">
    <location>
        <begin position="25"/>
        <end position="50"/>
    </location>
</feature>
<gene>
    <name evidence="2" type="ORF">FEV09_00035</name>
</gene>
<comment type="caution">
    <text evidence="2">The sequence shown here is derived from an EMBL/GenBank/DDBJ whole genome shotgun (WGS) entry which is preliminary data.</text>
</comment>
<accession>A0A9X4M8J5</accession>
<dbReference type="Proteomes" id="UP001152872">
    <property type="component" value="Unassembled WGS sequence"/>
</dbReference>
<evidence type="ECO:0000313" key="3">
    <source>
        <dbReference type="Proteomes" id="UP001152872"/>
    </source>
</evidence>
<name>A0A9X4M8J5_9CYAN</name>
<dbReference type="EMBL" id="VBTY01000001">
    <property type="protein sequence ID" value="MDG3492941.1"/>
    <property type="molecule type" value="Genomic_DNA"/>
</dbReference>
<protein>
    <submittedName>
        <fullName evidence="2">Uncharacterized protein</fullName>
    </submittedName>
</protein>
<evidence type="ECO:0000313" key="2">
    <source>
        <dbReference type="EMBL" id="MDG3492941.1"/>
    </source>
</evidence>
<organism evidence="2 3">
    <name type="scientific">Pseudanabaena catenata USMAC16</name>
    <dbReference type="NCBI Taxonomy" id="1855837"/>
    <lineage>
        <taxon>Bacteria</taxon>
        <taxon>Bacillati</taxon>
        <taxon>Cyanobacteriota</taxon>
        <taxon>Cyanophyceae</taxon>
        <taxon>Pseudanabaenales</taxon>
        <taxon>Pseudanabaenaceae</taxon>
        <taxon>Pseudanabaena</taxon>
    </lineage>
</organism>
<keyword evidence="3" id="KW-1185">Reference proteome</keyword>
<dbReference type="AlphaFoldDB" id="A0A9X4M8J5"/>
<feature type="region of interest" description="Disordered" evidence="1">
    <location>
        <begin position="15"/>
        <end position="50"/>
    </location>
</feature>
<proteinExistence type="predicted"/>
<evidence type="ECO:0000256" key="1">
    <source>
        <dbReference type="SAM" id="MobiDB-lite"/>
    </source>
</evidence>
<dbReference type="RefSeq" id="WP_009624961.1">
    <property type="nucleotide sequence ID" value="NZ_VBTY01000001.1"/>
</dbReference>
<sequence length="50" mass="5889">MSQPDKTWNFWDALTNANPDWWDSNNDDEDGDLDEDLEEEEVDQDAESQL</sequence>
<reference evidence="2" key="1">
    <citation type="submission" date="2019-05" db="EMBL/GenBank/DDBJ databases">
        <title>Whole genome sequencing of Pseudanabaena catenata USMAC16.</title>
        <authorList>
            <person name="Khan Z."/>
            <person name="Omar W.M."/>
            <person name="Convey P."/>
            <person name="Merican F."/>
            <person name="Najimudin N."/>
        </authorList>
    </citation>
    <scope>NUCLEOTIDE SEQUENCE</scope>
    <source>
        <strain evidence="2">USMAC16</strain>
    </source>
</reference>